<sequence length="262" mass="29780">MAKILFPTDFSETANNAFLYALNLAKVLKTDIKLVSVQSNLKNYLEVTEENFENYINKLKNIAKENNLEHVKIESSLVVGDLLLMILDIINKDDIQYVVMGTNGQNSLGKKFFGSNTVNVINNSPAPVLVVPNNVKFKEERNFAYATLFNQKETKALAQMEEVTKRYDKLLNIVHVDDKSITPQMLSVKKEWEEEYPEAMITIEPSKDVEGGLINYCMKNNIDVLGVVHRELSSFERLFTINHSQRLLSSANVALLVFQESK</sequence>
<dbReference type="EMBL" id="UFXS01000001">
    <property type="protein sequence ID" value="STD53216.1"/>
    <property type="molecule type" value="Genomic_DNA"/>
</dbReference>
<evidence type="ECO:0000313" key="3">
    <source>
        <dbReference type="EMBL" id="STD53216.1"/>
    </source>
</evidence>
<dbReference type="STRING" id="343874.GCA_000805695_00639"/>
<name>A0A376G3H0_9FLAO</name>
<reference evidence="3 4" key="1">
    <citation type="submission" date="2018-06" db="EMBL/GenBank/DDBJ databases">
        <authorList>
            <consortium name="Pathogen Informatics"/>
            <person name="Doyle S."/>
        </authorList>
    </citation>
    <scope>NUCLEOTIDE SEQUENCE [LARGE SCALE GENOMIC DNA]</scope>
    <source>
        <strain evidence="3 4">NCTC13456</strain>
    </source>
</reference>
<dbReference type="PANTHER" id="PTHR46268:SF6">
    <property type="entry name" value="UNIVERSAL STRESS PROTEIN UP12"/>
    <property type="match status" value="1"/>
</dbReference>
<dbReference type="Proteomes" id="UP000254737">
    <property type="component" value="Unassembled WGS sequence"/>
</dbReference>
<dbReference type="CDD" id="cd00293">
    <property type="entry name" value="USP-like"/>
    <property type="match status" value="1"/>
</dbReference>
<dbReference type="SUPFAM" id="SSF52402">
    <property type="entry name" value="Adenine nucleotide alpha hydrolases-like"/>
    <property type="match status" value="2"/>
</dbReference>
<dbReference type="PANTHER" id="PTHR46268">
    <property type="entry name" value="STRESS RESPONSE PROTEIN NHAX"/>
    <property type="match status" value="1"/>
</dbReference>
<dbReference type="Gene3D" id="3.40.50.12370">
    <property type="match status" value="1"/>
</dbReference>
<feature type="domain" description="UspA" evidence="2">
    <location>
        <begin position="3"/>
        <end position="132"/>
    </location>
</feature>
<proteinExistence type="inferred from homology"/>
<accession>A0A376G3H0</accession>
<evidence type="ECO:0000259" key="2">
    <source>
        <dbReference type="Pfam" id="PF00582"/>
    </source>
</evidence>
<protein>
    <submittedName>
        <fullName evidence="3">Universal stress protein family</fullName>
    </submittedName>
</protein>
<gene>
    <name evidence="3" type="ORF">NCTC13456_00383</name>
</gene>
<evidence type="ECO:0000256" key="1">
    <source>
        <dbReference type="ARBA" id="ARBA00008791"/>
    </source>
</evidence>
<comment type="similarity">
    <text evidence="1">Belongs to the universal stress protein A family.</text>
</comment>
<evidence type="ECO:0000313" key="4">
    <source>
        <dbReference type="Proteomes" id="UP000254737"/>
    </source>
</evidence>
<dbReference type="OrthoDB" id="9788959at2"/>
<organism evidence="3 4">
    <name type="scientific">Empedobacter falsenii</name>
    <dbReference type="NCBI Taxonomy" id="343874"/>
    <lineage>
        <taxon>Bacteria</taxon>
        <taxon>Pseudomonadati</taxon>
        <taxon>Bacteroidota</taxon>
        <taxon>Flavobacteriia</taxon>
        <taxon>Flavobacteriales</taxon>
        <taxon>Weeksellaceae</taxon>
        <taxon>Empedobacter</taxon>
    </lineage>
</organism>
<dbReference type="InterPro" id="IPR006016">
    <property type="entry name" value="UspA"/>
</dbReference>
<dbReference type="RefSeq" id="WP_038334827.1">
    <property type="nucleotide sequence ID" value="NZ_JSYQ01000013.1"/>
</dbReference>
<dbReference type="AlphaFoldDB" id="A0A376G3H0"/>
<dbReference type="InterPro" id="IPR006015">
    <property type="entry name" value="Universal_stress_UspA"/>
</dbReference>
<dbReference type="PRINTS" id="PR01438">
    <property type="entry name" value="UNVRSLSTRESS"/>
</dbReference>
<dbReference type="Pfam" id="PF00582">
    <property type="entry name" value="Usp"/>
    <property type="match status" value="1"/>
</dbReference>